<reference evidence="6 7" key="1">
    <citation type="submission" date="2018-06" db="EMBL/GenBank/DDBJ databases">
        <title>Genomic Encyclopedia of Type Strains, Phase IV (KMG-IV): sequencing the most valuable type-strain genomes for metagenomic binning, comparative biology and taxonomic classification.</title>
        <authorList>
            <person name="Goeker M."/>
        </authorList>
    </citation>
    <scope>NUCLEOTIDE SEQUENCE [LARGE SCALE GENOMIC DNA]</scope>
    <source>
        <strain evidence="6 7">DSM 25532</strain>
    </source>
</reference>
<dbReference type="Proteomes" id="UP000253426">
    <property type="component" value="Unassembled WGS sequence"/>
</dbReference>
<dbReference type="GO" id="GO:0016818">
    <property type="term" value="F:hydrolase activity, acting on acid anhydrides, in phosphorus-containing anhydrides"/>
    <property type="evidence" value="ECO:0007669"/>
    <property type="project" value="InterPro"/>
</dbReference>
<dbReference type="RefSeq" id="WP_113960087.1">
    <property type="nucleotide sequence ID" value="NZ_QNRR01000007.1"/>
</dbReference>
<dbReference type="InterPro" id="IPR014001">
    <property type="entry name" value="Helicase_ATP-bd"/>
</dbReference>
<dbReference type="GO" id="GO:0004386">
    <property type="term" value="F:helicase activity"/>
    <property type="evidence" value="ECO:0007669"/>
    <property type="project" value="UniProtKB-KW"/>
</dbReference>
<keyword evidence="2" id="KW-0378">Hydrolase</keyword>
<dbReference type="SMART" id="SM00491">
    <property type="entry name" value="HELICc2"/>
    <property type="match status" value="1"/>
</dbReference>
<dbReference type="AlphaFoldDB" id="A0A366HHC4"/>
<evidence type="ECO:0000259" key="5">
    <source>
        <dbReference type="PROSITE" id="PS51192"/>
    </source>
</evidence>
<dbReference type="InterPro" id="IPR006555">
    <property type="entry name" value="ATP-dep_Helicase_C"/>
</dbReference>
<proteinExistence type="predicted"/>
<dbReference type="SMART" id="SM00487">
    <property type="entry name" value="DEXDc"/>
    <property type="match status" value="1"/>
</dbReference>
<dbReference type="Gene3D" id="3.40.50.300">
    <property type="entry name" value="P-loop containing nucleotide triphosphate hydrolases"/>
    <property type="match status" value="2"/>
</dbReference>
<accession>A0A366HHC4</accession>
<evidence type="ECO:0000256" key="3">
    <source>
        <dbReference type="ARBA" id="ARBA00022806"/>
    </source>
</evidence>
<gene>
    <name evidence="6" type="ORF">DES53_107292</name>
</gene>
<organism evidence="6 7">
    <name type="scientific">Roseimicrobium gellanilyticum</name>
    <dbReference type="NCBI Taxonomy" id="748857"/>
    <lineage>
        <taxon>Bacteria</taxon>
        <taxon>Pseudomonadati</taxon>
        <taxon>Verrucomicrobiota</taxon>
        <taxon>Verrucomicrobiia</taxon>
        <taxon>Verrucomicrobiales</taxon>
        <taxon>Verrucomicrobiaceae</taxon>
        <taxon>Roseimicrobium</taxon>
    </lineage>
</organism>
<keyword evidence="1" id="KW-0547">Nucleotide-binding</keyword>
<evidence type="ECO:0000256" key="2">
    <source>
        <dbReference type="ARBA" id="ARBA00022801"/>
    </source>
</evidence>
<protein>
    <submittedName>
        <fullName evidence="6">Replicative superfamily II helicase</fullName>
    </submittedName>
</protein>
<dbReference type="InterPro" id="IPR050474">
    <property type="entry name" value="Hel308_SKI2-like"/>
</dbReference>
<sequence length="833" mass="92269">MDFKSLRTSPRNPATVDPLEIFRRLPKPPGINDLYTSQAEVLQAWYGRRQQKDVVVKLHTGGGKTLVGLLIAQSSLTETREPVLYLTPTVQLVNQTLEKAKSYGIRAVGYEKGKDLNEQFTNGTSVMVATYNALFHGLSKFGVRGQRMGPTVSTVILDDAHAAFSVVRDAFTLSISAEAHRGLYQSLAMLFRNAFNRIDKLGTFDDILSGSEFAVLEVPYWSWQEQLDAVREQLRPEGETFKLVWPLLRDSLSFCHALISRSAFTITPILPLVNMFPAFSDAQRRVYMSATIADDSEIIRCFDADAVAVSDPLKSRSLAGISERMILIPDLMRFNFNIRKTVRELSASATTEGYGCAILVGSDTAAKQWSEVATVAVGPEQVEKAVDALQNLTDLGPFVFSNRYDGIDLPGNSCRLLVMSGLPSGTSNYELYRASALYGGTTITRILAQRIEQGIGRGARGSGDFCVVLLVGSDLASWVAREANFRFLTSATRAQLDMGADVSKAVENLEDLRQTVLRCFHRDTDWTQYHAETLAELVSEDPADGSRYQIAAAERKAFTLWQDGYHDKAIGALVKITSTGDGLDAQMRGWLEQFAGRISNNWGNEDRAEELQRSAFGHNRNLLRPKIREPYRSLPLPGSQPHGVINQIKGYRNRRGVIQAFEDAVSFLNHQASANQFEESLCVLGRYLGFVCERRDVNGEGPDVLWLLPGKTGLVIEAKSRKKEANALTKNQHGQLLVASEWFAKFYAGYKCVRVSVHPSNQATRAAVAGASHALTYPALGSLISDLRVLLSTLCESQLPDDELVNECSNLLLKCRFEAGRFAQEYLVPFQDE</sequence>
<evidence type="ECO:0000313" key="7">
    <source>
        <dbReference type="Proteomes" id="UP000253426"/>
    </source>
</evidence>
<comment type="caution">
    <text evidence="6">The sequence shown here is derived from an EMBL/GenBank/DDBJ whole genome shotgun (WGS) entry which is preliminary data.</text>
</comment>
<dbReference type="PANTHER" id="PTHR47961:SF6">
    <property type="entry name" value="DNA-DIRECTED DNA POLYMERASE"/>
    <property type="match status" value="1"/>
</dbReference>
<keyword evidence="3 6" id="KW-0347">Helicase</keyword>
<dbReference type="Pfam" id="PF00270">
    <property type="entry name" value="DEAD"/>
    <property type="match status" value="1"/>
</dbReference>
<evidence type="ECO:0000256" key="4">
    <source>
        <dbReference type="ARBA" id="ARBA00022840"/>
    </source>
</evidence>
<dbReference type="GO" id="GO:0005524">
    <property type="term" value="F:ATP binding"/>
    <property type="evidence" value="ECO:0007669"/>
    <property type="project" value="UniProtKB-KW"/>
</dbReference>
<dbReference type="InterPro" id="IPR011545">
    <property type="entry name" value="DEAD/DEAH_box_helicase_dom"/>
</dbReference>
<dbReference type="SUPFAM" id="SSF52540">
    <property type="entry name" value="P-loop containing nucleoside triphosphate hydrolases"/>
    <property type="match status" value="1"/>
</dbReference>
<dbReference type="InterPro" id="IPR027417">
    <property type="entry name" value="P-loop_NTPase"/>
</dbReference>
<keyword evidence="4" id="KW-0067">ATP-binding</keyword>
<dbReference type="GO" id="GO:0006139">
    <property type="term" value="P:nucleobase-containing compound metabolic process"/>
    <property type="evidence" value="ECO:0007669"/>
    <property type="project" value="InterPro"/>
</dbReference>
<feature type="domain" description="Helicase ATP-binding" evidence="5">
    <location>
        <begin position="45"/>
        <end position="197"/>
    </location>
</feature>
<dbReference type="EMBL" id="QNRR01000007">
    <property type="protein sequence ID" value="RBP41460.1"/>
    <property type="molecule type" value="Genomic_DNA"/>
</dbReference>
<dbReference type="PANTHER" id="PTHR47961">
    <property type="entry name" value="DNA POLYMERASE THETA, PUTATIVE (AFU_ORTHOLOGUE AFUA_1G05260)-RELATED"/>
    <property type="match status" value="1"/>
</dbReference>
<name>A0A366HHC4_9BACT</name>
<evidence type="ECO:0000313" key="6">
    <source>
        <dbReference type="EMBL" id="RBP41460.1"/>
    </source>
</evidence>
<dbReference type="GO" id="GO:0003676">
    <property type="term" value="F:nucleic acid binding"/>
    <property type="evidence" value="ECO:0007669"/>
    <property type="project" value="InterPro"/>
</dbReference>
<evidence type="ECO:0000256" key="1">
    <source>
        <dbReference type="ARBA" id="ARBA00022741"/>
    </source>
</evidence>
<dbReference type="PROSITE" id="PS51192">
    <property type="entry name" value="HELICASE_ATP_BIND_1"/>
    <property type="match status" value="1"/>
</dbReference>
<keyword evidence="7" id="KW-1185">Reference proteome</keyword>
<dbReference type="OrthoDB" id="366844at2"/>